<dbReference type="EMBL" id="VFOR01000002">
    <property type="protein sequence ID" value="TQL58235.1"/>
    <property type="molecule type" value="Genomic_DNA"/>
</dbReference>
<name>A0A542ZD05_9ACTN</name>
<gene>
    <name evidence="3" type="ORF">FB460_2092</name>
</gene>
<keyword evidence="1" id="KW-0472">Membrane</keyword>
<keyword evidence="1" id="KW-0812">Transmembrane</keyword>
<dbReference type="OrthoDB" id="3727388at2"/>
<organism evidence="3 4">
    <name type="scientific">Propioniferax innocua</name>
    <dbReference type="NCBI Taxonomy" id="1753"/>
    <lineage>
        <taxon>Bacteria</taxon>
        <taxon>Bacillati</taxon>
        <taxon>Actinomycetota</taxon>
        <taxon>Actinomycetes</taxon>
        <taxon>Propionibacteriales</taxon>
        <taxon>Propionibacteriaceae</taxon>
        <taxon>Propioniferax</taxon>
    </lineage>
</organism>
<proteinExistence type="predicted"/>
<reference evidence="3 4" key="1">
    <citation type="submission" date="2019-06" db="EMBL/GenBank/DDBJ databases">
        <title>Sequencing the genomes of 1000 actinobacteria strains.</title>
        <authorList>
            <person name="Klenk H.-P."/>
        </authorList>
    </citation>
    <scope>NUCLEOTIDE SEQUENCE [LARGE SCALE GENOMIC DNA]</scope>
    <source>
        <strain evidence="3 4">DSM 8251</strain>
    </source>
</reference>
<comment type="caution">
    <text evidence="3">The sequence shown here is derived from an EMBL/GenBank/DDBJ whole genome shotgun (WGS) entry which is preliminary data.</text>
</comment>
<dbReference type="Pfam" id="PF13399">
    <property type="entry name" value="LytR_C"/>
    <property type="match status" value="1"/>
</dbReference>
<evidence type="ECO:0000259" key="2">
    <source>
        <dbReference type="Pfam" id="PF13399"/>
    </source>
</evidence>
<dbReference type="AlphaFoldDB" id="A0A542ZD05"/>
<dbReference type="Proteomes" id="UP000316196">
    <property type="component" value="Unassembled WGS sequence"/>
</dbReference>
<evidence type="ECO:0000313" key="3">
    <source>
        <dbReference type="EMBL" id="TQL58235.1"/>
    </source>
</evidence>
<dbReference type="Gene3D" id="3.30.70.2390">
    <property type="match status" value="1"/>
</dbReference>
<dbReference type="RefSeq" id="WP_142094048.1">
    <property type="nucleotide sequence ID" value="NZ_BAAAMD010000002.1"/>
</dbReference>
<protein>
    <submittedName>
        <fullName evidence="3">LytR cell envelope-related transcriptional attenuator</fullName>
    </submittedName>
</protein>
<evidence type="ECO:0000313" key="4">
    <source>
        <dbReference type="Proteomes" id="UP000316196"/>
    </source>
</evidence>
<feature type="transmembrane region" description="Helical" evidence="1">
    <location>
        <begin position="12"/>
        <end position="31"/>
    </location>
</feature>
<keyword evidence="4" id="KW-1185">Reference proteome</keyword>
<evidence type="ECO:0000256" key="1">
    <source>
        <dbReference type="SAM" id="Phobius"/>
    </source>
</evidence>
<dbReference type="InterPro" id="IPR027381">
    <property type="entry name" value="LytR/CpsA/Psr_C"/>
</dbReference>
<keyword evidence="1" id="KW-1133">Transmembrane helix</keyword>
<accession>A0A542ZD05</accession>
<feature type="domain" description="LytR/CpsA/Psr regulator C-terminal" evidence="2">
    <location>
        <begin position="60"/>
        <end position="144"/>
    </location>
</feature>
<sequence length="174" mass="18466">MDASRVWQTVKAPLILVTMLALLLVGTWWGLNQLKKPLPGPSVTPCVDTPIENGELKAQQVSIRVLNGSDLRGKAGEVQQALRAQGFRVVSTGNTPEPAEKTQVVGHSPDAPEVNLVAKHVVGAERVGNNRADHMVEIIVGSDYDGLVADAPRSLQVSTPSICLPEASEPVQGP</sequence>